<dbReference type="EMBL" id="FMXA01000003">
    <property type="protein sequence ID" value="SDA37853.1"/>
    <property type="molecule type" value="Genomic_DNA"/>
</dbReference>
<dbReference type="GO" id="GO:0006508">
    <property type="term" value="P:proteolysis"/>
    <property type="evidence" value="ECO:0007669"/>
    <property type="project" value="UniProtKB-KW"/>
</dbReference>
<keyword evidence="12" id="KW-1185">Reference proteome</keyword>
<sequence length="457" mass="51011">MKETYSRTKPVWARMNEEERKATMEYGERYKKFLDTARTERLAVTEILRQAEEAGFKPLYDMKELKPGDKVFWNQKGKSVVLAVIGKKPVHDGLKIVGSHLDTPRLDLKGNPVHESDGVVYFRTHYYGGIKKYQWTCIPMALIGVVYTRSGKKVEINVGMKDDDPVFYISDLLIHMAQDQMKKTLAQGITGEQLQAICATHSEENLAAKDALMKFFKDTYGIEEEDFATAELELVPATKSRDVGFDRSLIASYGQDDRVCSYANLEAILHAEPGEYTQAALLTDKEEIGSYGNTGMESSYFVKVVMKMLALQGNGSLLEFYETMENSEMLSADVNSCMDPMFPEVTEKDNSSLLGYGIALTKYTGARGKAGSNDANAEFMHKVRTIFNEAGVAWQIGELGKVDQGGGGTIAFMMADWGCEVVDCGTAMLSMHSPYDLLSKADAYETYLAYKAFFESR</sequence>
<dbReference type="GO" id="GO:0004177">
    <property type="term" value="F:aminopeptidase activity"/>
    <property type="evidence" value="ECO:0007669"/>
    <property type="project" value="UniProtKB-KW"/>
</dbReference>
<keyword evidence="5 9" id="KW-0479">Metal-binding</keyword>
<dbReference type="PANTHER" id="PTHR28570:SF2">
    <property type="entry name" value="M18 FAMILY AMINOPEPTIDASE 1-RELATED"/>
    <property type="match status" value="1"/>
</dbReference>
<dbReference type="SUPFAM" id="SSF101821">
    <property type="entry name" value="Aminopeptidase/glucanase lid domain"/>
    <property type="match status" value="1"/>
</dbReference>
<evidence type="ECO:0000256" key="2">
    <source>
        <dbReference type="ARBA" id="ARBA00008290"/>
    </source>
</evidence>
<dbReference type="GO" id="GO:0008237">
    <property type="term" value="F:metallopeptidase activity"/>
    <property type="evidence" value="ECO:0007669"/>
    <property type="project" value="UniProtKB-KW"/>
</dbReference>
<dbReference type="GeneID" id="87755227"/>
<proteinExistence type="inferred from homology"/>
<keyword evidence="3 9" id="KW-0031">Aminopeptidase</keyword>
<evidence type="ECO:0000313" key="12">
    <source>
        <dbReference type="Proteomes" id="UP000199689"/>
    </source>
</evidence>
<dbReference type="Proteomes" id="UP000199689">
    <property type="component" value="Unassembled WGS sequence"/>
</dbReference>
<keyword evidence="7 9" id="KW-0862">Zinc</keyword>
<evidence type="ECO:0000256" key="9">
    <source>
        <dbReference type="RuleBase" id="RU004386"/>
    </source>
</evidence>
<evidence type="ECO:0000256" key="5">
    <source>
        <dbReference type="ARBA" id="ARBA00022723"/>
    </source>
</evidence>
<dbReference type="SUPFAM" id="SSF53187">
    <property type="entry name" value="Zn-dependent exopeptidases"/>
    <property type="match status" value="1"/>
</dbReference>
<comment type="cofactor">
    <cofactor evidence="1 10">
        <name>Zn(2+)</name>
        <dbReference type="ChEBI" id="CHEBI:29105"/>
    </cofactor>
</comment>
<reference evidence="11 12" key="1">
    <citation type="submission" date="2016-10" db="EMBL/GenBank/DDBJ databases">
        <authorList>
            <person name="de Groot N.N."/>
        </authorList>
    </citation>
    <scope>NUCLEOTIDE SEQUENCE [LARGE SCALE GENOMIC DNA]</scope>
    <source>
        <strain evidence="11 12">DSM 15230</strain>
    </source>
</reference>
<dbReference type="InterPro" id="IPR001948">
    <property type="entry name" value="Peptidase_M18"/>
</dbReference>
<evidence type="ECO:0000256" key="3">
    <source>
        <dbReference type="ARBA" id="ARBA00022438"/>
    </source>
</evidence>
<accession>A0A1G5UW47</accession>
<dbReference type="PRINTS" id="PR00932">
    <property type="entry name" value="AMINO1PTASE"/>
</dbReference>
<dbReference type="EC" id="3.4.11.-" evidence="10"/>
<dbReference type="AlphaFoldDB" id="A0A1G5UW47"/>
<dbReference type="Gene3D" id="2.30.250.10">
    <property type="entry name" value="Aminopeptidase i, Domain 2"/>
    <property type="match status" value="1"/>
</dbReference>
<dbReference type="Gene3D" id="3.40.630.10">
    <property type="entry name" value="Zn peptidases"/>
    <property type="match status" value="1"/>
</dbReference>
<evidence type="ECO:0000256" key="10">
    <source>
        <dbReference type="RuleBase" id="RU004387"/>
    </source>
</evidence>
<keyword evidence="8 9" id="KW-0482">Metalloprotease</keyword>
<keyword evidence="6 9" id="KW-0378">Hydrolase</keyword>
<evidence type="ECO:0000256" key="7">
    <source>
        <dbReference type="ARBA" id="ARBA00022833"/>
    </source>
</evidence>
<dbReference type="RefSeq" id="WP_091362845.1">
    <property type="nucleotide sequence ID" value="NZ_FMXA01000003.1"/>
</dbReference>
<name>A0A1G5UW47_9FIRM</name>
<organism evidence="11 12">
    <name type="scientific">Allisonella histaminiformans</name>
    <dbReference type="NCBI Taxonomy" id="209880"/>
    <lineage>
        <taxon>Bacteria</taxon>
        <taxon>Bacillati</taxon>
        <taxon>Bacillota</taxon>
        <taxon>Negativicutes</taxon>
        <taxon>Veillonellales</taxon>
        <taxon>Veillonellaceae</taxon>
        <taxon>Allisonella</taxon>
    </lineage>
</organism>
<evidence type="ECO:0000313" key="11">
    <source>
        <dbReference type="EMBL" id="SDA37853.1"/>
    </source>
</evidence>
<dbReference type="Pfam" id="PF02127">
    <property type="entry name" value="Peptidase_M18"/>
    <property type="match status" value="1"/>
</dbReference>
<dbReference type="NCBIfam" id="NF002600">
    <property type="entry name" value="PRK02256.1"/>
    <property type="match status" value="1"/>
</dbReference>
<dbReference type="GO" id="GO:0008270">
    <property type="term" value="F:zinc ion binding"/>
    <property type="evidence" value="ECO:0007669"/>
    <property type="project" value="InterPro"/>
</dbReference>
<dbReference type="InterPro" id="IPR023358">
    <property type="entry name" value="Peptidase_M18_dom2"/>
</dbReference>
<evidence type="ECO:0000256" key="4">
    <source>
        <dbReference type="ARBA" id="ARBA00022670"/>
    </source>
</evidence>
<dbReference type="STRING" id="209880.SAMN02910343_00177"/>
<dbReference type="PANTHER" id="PTHR28570">
    <property type="entry name" value="ASPARTYL AMINOPEPTIDASE"/>
    <property type="match status" value="1"/>
</dbReference>
<evidence type="ECO:0000256" key="1">
    <source>
        <dbReference type="ARBA" id="ARBA00001947"/>
    </source>
</evidence>
<comment type="similarity">
    <text evidence="2 9">Belongs to the peptidase M18 family.</text>
</comment>
<dbReference type="GO" id="GO:0005737">
    <property type="term" value="C:cytoplasm"/>
    <property type="evidence" value="ECO:0007669"/>
    <property type="project" value="UniProtKB-ARBA"/>
</dbReference>
<gene>
    <name evidence="11" type="ORF">SAMN02910343_00177</name>
</gene>
<evidence type="ECO:0000256" key="6">
    <source>
        <dbReference type="ARBA" id="ARBA00022801"/>
    </source>
</evidence>
<keyword evidence="4 9" id="KW-0645">Protease</keyword>
<protein>
    <recommendedName>
        <fullName evidence="10">M18 family aminopeptidase</fullName>
        <ecNumber evidence="10">3.4.11.-</ecNumber>
    </recommendedName>
</protein>
<dbReference type="OrthoDB" id="89722at2"/>
<evidence type="ECO:0000256" key="8">
    <source>
        <dbReference type="ARBA" id="ARBA00023049"/>
    </source>
</evidence>